<feature type="binding site" evidence="10">
    <location>
        <position position="78"/>
    </location>
    <ligand>
        <name>Na(+)</name>
        <dbReference type="ChEBI" id="CHEBI:29101"/>
        <note>structural</note>
    </ligand>
</feature>
<keyword evidence="2 10" id="KW-1003">Cell membrane</keyword>
<evidence type="ECO:0000256" key="6">
    <source>
        <dbReference type="ARBA" id="ARBA00023303"/>
    </source>
</evidence>
<comment type="catalytic activity">
    <reaction evidence="8">
        <text>fluoride(in) = fluoride(out)</text>
        <dbReference type="Rhea" id="RHEA:76159"/>
        <dbReference type="ChEBI" id="CHEBI:17051"/>
    </reaction>
    <physiologicalReaction direction="left-to-right" evidence="8">
        <dbReference type="Rhea" id="RHEA:76160"/>
    </physiologicalReaction>
</comment>
<sequence>MNSLAVAVGGFLGAMARFLMGTWLTPLTEQTGFPWGTLTINLLGAFALAFFLTLALERVKVNPAMRIGFSTGFLGAFTTFSTFALESLRLLEAGQALLAAVYLLSSLTLGLSVTALGVRIARAVKVKGAAALEVER</sequence>
<feature type="transmembrane region" description="Helical" evidence="10">
    <location>
        <begin position="67"/>
        <end position="85"/>
    </location>
</feature>
<gene>
    <name evidence="10 11" type="primary">crcB</name>
    <name evidence="10" type="synonym">fluC</name>
    <name evidence="11" type="ORF">GTO91_04545</name>
</gene>
<keyword evidence="6 10" id="KW-0407">Ion channel</keyword>
<evidence type="ECO:0000256" key="10">
    <source>
        <dbReference type="HAMAP-Rule" id="MF_00454"/>
    </source>
</evidence>
<evidence type="ECO:0000256" key="4">
    <source>
        <dbReference type="ARBA" id="ARBA00022989"/>
    </source>
</evidence>
<protein>
    <recommendedName>
        <fullName evidence="10">Fluoride-specific ion channel FluC</fullName>
    </recommendedName>
</protein>
<comment type="function">
    <text evidence="9 10">Fluoride-specific ion channel. Important for reducing fluoride concentration in the cell, thus reducing its toxicity.</text>
</comment>
<keyword evidence="3 10" id="KW-0812">Transmembrane</keyword>
<dbReference type="NCBIfam" id="TIGR00494">
    <property type="entry name" value="crcB"/>
    <property type="match status" value="1"/>
</dbReference>
<dbReference type="AlphaFoldDB" id="A0A845L5C5"/>
<reference evidence="11 12" key="1">
    <citation type="submission" date="2020-01" db="EMBL/GenBank/DDBJ databases">
        <title>Whole-genome sequence of Heliobacterium undosum DSM 13378.</title>
        <authorList>
            <person name="Kyndt J.A."/>
            <person name="Meyer T.E."/>
        </authorList>
    </citation>
    <scope>NUCLEOTIDE SEQUENCE [LARGE SCALE GENOMIC DNA]</scope>
    <source>
        <strain evidence="11 12">DSM 13378</strain>
    </source>
</reference>
<dbReference type="GO" id="GO:0046872">
    <property type="term" value="F:metal ion binding"/>
    <property type="evidence" value="ECO:0007669"/>
    <property type="project" value="UniProtKB-KW"/>
</dbReference>
<keyword evidence="10" id="KW-0479">Metal-binding</keyword>
<evidence type="ECO:0000313" key="11">
    <source>
        <dbReference type="EMBL" id="MZP28978.1"/>
    </source>
</evidence>
<evidence type="ECO:0000256" key="2">
    <source>
        <dbReference type="ARBA" id="ARBA00022475"/>
    </source>
</evidence>
<dbReference type="GO" id="GO:0140114">
    <property type="term" value="P:cellular detoxification of fluoride"/>
    <property type="evidence" value="ECO:0007669"/>
    <property type="project" value="UniProtKB-UniRule"/>
</dbReference>
<dbReference type="InterPro" id="IPR003691">
    <property type="entry name" value="FluC"/>
</dbReference>
<keyword evidence="10" id="KW-0915">Sodium</keyword>
<proteinExistence type="inferred from homology"/>
<dbReference type="OrthoDB" id="9815830at2"/>
<dbReference type="Proteomes" id="UP000463470">
    <property type="component" value="Unassembled WGS sequence"/>
</dbReference>
<keyword evidence="10" id="KW-0406">Ion transport</keyword>
<comment type="activity regulation">
    <text evidence="10">Na(+) is not transported, but it plays an essential structural role and its presence is essential for fluoride channel function.</text>
</comment>
<feature type="transmembrane region" description="Helical" evidence="10">
    <location>
        <begin position="32"/>
        <end position="55"/>
    </location>
</feature>
<organism evidence="11 12">
    <name type="scientific">Heliomicrobium undosum</name>
    <dbReference type="NCBI Taxonomy" id="121734"/>
    <lineage>
        <taxon>Bacteria</taxon>
        <taxon>Bacillati</taxon>
        <taxon>Bacillota</taxon>
        <taxon>Clostridia</taxon>
        <taxon>Eubacteriales</taxon>
        <taxon>Heliobacteriaceae</taxon>
        <taxon>Heliomicrobium</taxon>
    </lineage>
</organism>
<dbReference type="Pfam" id="PF02537">
    <property type="entry name" value="CRCB"/>
    <property type="match status" value="1"/>
</dbReference>
<evidence type="ECO:0000256" key="1">
    <source>
        <dbReference type="ARBA" id="ARBA00004651"/>
    </source>
</evidence>
<comment type="caution">
    <text evidence="11">The sequence shown here is derived from an EMBL/GenBank/DDBJ whole genome shotgun (WGS) entry which is preliminary data.</text>
</comment>
<dbReference type="PANTHER" id="PTHR28259">
    <property type="entry name" value="FLUORIDE EXPORT PROTEIN 1-RELATED"/>
    <property type="match status" value="1"/>
</dbReference>
<dbReference type="GO" id="GO:0005886">
    <property type="term" value="C:plasma membrane"/>
    <property type="evidence" value="ECO:0007669"/>
    <property type="project" value="UniProtKB-SubCell"/>
</dbReference>
<dbReference type="EMBL" id="WXEY01000003">
    <property type="protein sequence ID" value="MZP28978.1"/>
    <property type="molecule type" value="Genomic_DNA"/>
</dbReference>
<keyword evidence="10" id="KW-0813">Transport</keyword>
<evidence type="ECO:0000313" key="12">
    <source>
        <dbReference type="Proteomes" id="UP000463470"/>
    </source>
</evidence>
<keyword evidence="12" id="KW-1185">Reference proteome</keyword>
<feature type="binding site" evidence="10">
    <location>
        <position position="75"/>
    </location>
    <ligand>
        <name>Na(+)</name>
        <dbReference type="ChEBI" id="CHEBI:29101"/>
        <note>structural</note>
    </ligand>
</feature>
<dbReference type="HAMAP" id="MF_00454">
    <property type="entry name" value="FluC"/>
    <property type="match status" value="1"/>
</dbReference>
<evidence type="ECO:0000256" key="7">
    <source>
        <dbReference type="ARBA" id="ARBA00035120"/>
    </source>
</evidence>
<evidence type="ECO:0000256" key="5">
    <source>
        <dbReference type="ARBA" id="ARBA00023136"/>
    </source>
</evidence>
<dbReference type="GO" id="GO:0062054">
    <property type="term" value="F:fluoride channel activity"/>
    <property type="evidence" value="ECO:0007669"/>
    <property type="project" value="UniProtKB-UniRule"/>
</dbReference>
<evidence type="ECO:0000256" key="8">
    <source>
        <dbReference type="ARBA" id="ARBA00035585"/>
    </source>
</evidence>
<name>A0A845L5C5_9FIRM</name>
<feature type="transmembrane region" description="Helical" evidence="10">
    <location>
        <begin position="97"/>
        <end position="118"/>
    </location>
</feature>
<accession>A0A845L5C5</accession>
<keyword evidence="4 10" id="KW-1133">Transmembrane helix</keyword>
<comment type="similarity">
    <text evidence="7 10">Belongs to the fluoride channel Fluc/FEX (TC 1.A.43) family.</text>
</comment>
<dbReference type="PANTHER" id="PTHR28259:SF1">
    <property type="entry name" value="FLUORIDE EXPORT PROTEIN 1-RELATED"/>
    <property type="match status" value="1"/>
</dbReference>
<evidence type="ECO:0000256" key="9">
    <source>
        <dbReference type="ARBA" id="ARBA00049940"/>
    </source>
</evidence>
<keyword evidence="5 10" id="KW-0472">Membrane</keyword>
<dbReference type="RefSeq" id="WP_161255500.1">
    <property type="nucleotide sequence ID" value="NZ_WXEY01000003.1"/>
</dbReference>
<evidence type="ECO:0000256" key="3">
    <source>
        <dbReference type="ARBA" id="ARBA00022692"/>
    </source>
</evidence>
<comment type="subcellular location">
    <subcellularLocation>
        <location evidence="1 10">Cell membrane</location>
        <topology evidence="1 10">Multi-pass membrane protein</topology>
    </subcellularLocation>
</comment>